<proteinExistence type="predicted"/>
<evidence type="ECO:0000313" key="3">
    <source>
        <dbReference type="Proteomes" id="UP000245469"/>
    </source>
</evidence>
<accession>A0A315ZQH7</accession>
<dbReference type="InterPro" id="IPR009057">
    <property type="entry name" value="Homeodomain-like_sf"/>
</dbReference>
<keyword evidence="3" id="KW-1185">Reference proteome</keyword>
<dbReference type="SUPFAM" id="SSF46689">
    <property type="entry name" value="Homeodomain-like"/>
    <property type="match status" value="1"/>
</dbReference>
<dbReference type="Gene3D" id="1.10.10.60">
    <property type="entry name" value="Homeodomain-like"/>
    <property type="match status" value="1"/>
</dbReference>
<gene>
    <name evidence="2" type="ORF">BXY45_14418</name>
</gene>
<protein>
    <recommendedName>
        <fullName evidence="4">Transposase</fullName>
    </recommendedName>
</protein>
<dbReference type="EMBL" id="QGDQ01000044">
    <property type="protein sequence ID" value="PWJ46914.1"/>
    <property type="molecule type" value="Genomic_DNA"/>
</dbReference>
<evidence type="ECO:0000313" key="2">
    <source>
        <dbReference type="EMBL" id="PWJ46914.1"/>
    </source>
</evidence>
<name>A0A315ZQH7_9ACTN</name>
<reference evidence="2 3" key="1">
    <citation type="submission" date="2018-03" db="EMBL/GenBank/DDBJ databases">
        <title>Genomic Encyclopedia of Archaeal and Bacterial Type Strains, Phase II (KMG-II): from individual species to whole genera.</title>
        <authorList>
            <person name="Goeker M."/>
        </authorList>
    </citation>
    <scope>NUCLEOTIDE SEQUENCE [LARGE SCALE GENOMIC DNA]</scope>
    <source>
        <strain evidence="2 3">DSM 44889</strain>
    </source>
</reference>
<evidence type="ECO:0000256" key="1">
    <source>
        <dbReference type="SAM" id="MobiDB-lite"/>
    </source>
</evidence>
<dbReference type="AlphaFoldDB" id="A0A315ZQH7"/>
<dbReference type="Proteomes" id="UP000245469">
    <property type="component" value="Unassembled WGS sequence"/>
</dbReference>
<organism evidence="2 3">
    <name type="scientific">Quadrisphaera granulorum</name>
    <dbReference type="NCBI Taxonomy" id="317664"/>
    <lineage>
        <taxon>Bacteria</taxon>
        <taxon>Bacillati</taxon>
        <taxon>Actinomycetota</taxon>
        <taxon>Actinomycetes</taxon>
        <taxon>Kineosporiales</taxon>
        <taxon>Kineosporiaceae</taxon>
        <taxon>Quadrisphaera</taxon>
    </lineage>
</organism>
<sequence length="119" mass="13337">MDTLNPGKAWRKRHDQHVARKIYSEELRRDAVQLYRTNPHAVVVGIAADLGVLDSTLPGWLREAGVPVHPRPGRSSPVAAVPTESPSEELTRLRARVSSSPWAIRSSRRCRTRKPALCR</sequence>
<evidence type="ECO:0008006" key="4">
    <source>
        <dbReference type="Google" id="ProtNLM"/>
    </source>
</evidence>
<feature type="region of interest" description="Disordered" evidence="1">
    <location>
        <begin position="67"/>
        <end position="92"/>
    </location>
</feature>
<comment type="caution">
    <text evidence="2">The sequence shown here is derived from an EMBL/GenBank/DDBJ whole genome shotgun (WGS) entry which is preliminary data.</text>
</comment>